<dbReference type="InterPro" id="IPR045538">
    <property type="entry name" value="CIS_TMP"/>
</dbReference>
<reference evidence="2" key="1">
    <citation type="submission" date="2020-01" db="EMBL/GenBank/DDBJ databases">
        <authorList>
            <person name="Meier V. D."/>
            <person name="Meier V D."/>
        </authorList>
    </citation>
    <scope>NUCLEOTIDE SEQUENCE</scope>
    <source>
        <strain evidence="2">HLG_WM_MAG_10</strain>
    </source>
</reference>
<evidence type="ECO:0000256" key="1">
    <source>
        <dbReference type="SAM" id="Coils"/>
    </source>
</evidence>
<gene>
    <name evidence="2" type="ORF">HELGO_WM24807</name>
</gene>
<protein>
    <submittedName>
        <fullName evidence="2">Uncharacterized protein</fullName>
    </submittedName>
</protein>
<dbReference type="AlphaFoldDB" id="A0A6S6UG10"/>
<dbReference type="EMBL" id="CACVAQ010000497">
    <property type="protein sequence ID" value="CAA6829481.1"/>
    <property type="molecule type" value="Genomic_DNA"/>
</dbReference>
<feature type="coiled-coil region" evidence="1">
    <location>
        <begin position="220"/>
        <end position="254"/>
    </location>
</feature>
<organism evidence="2">
    <name type="scientific">uncultured Aureispira sp</name>
    <dbReference type="NCBI Taxonomy" id="1331704"/>
    <lineage>
        <taxon>Bacteria</taxon>
        <taxon>Pseudomonadati</taxon>
        <taxon>Bacteroidota</taxon>
        <taxon>Saprospiria</taxon>
        <taxon>Saprospirales</taxon>
        <taxon>Saprospiraceae</taxon>
        <taxon>Aureispira</taxon>
        <taxon>environmental samples</taxon>
    </lineage>
</organism>
<keyword evidence="1" id="KW-0175">Coiled coil</keyword>
<name>A0A6S6UG10_9BACT</name>
<sequence>MIERQLEVLELLQTEAPSALGKLPELLKSLKDETNSHLSFFQELERIATTIRSTLYRTTLIQILEKASPKVISLVELKQSVHLDEQQKALLKDLDQVAPIVLWKRWEALEEYYQKTPALLTPEKKVLQAQIRNAIQRLDQQNLRSYAQTLRTARVLLKKQLEKAVSLVALDELDEKIEVLWQQQQAQVEEMYEVARGEKTRKDFKQLRKNIDVLFTRLKNERIQRSNEILEENFKQLKKQEVEQAAKIKALEQQKEVMIDDISRKETPVVKKQKKKRPRKVPIPLPVEEPLQIYNAGMVIVWPFVTRLFDMLGYVKDKTFVSEEAQYKAIHILQYLVTGRTEAPENELVLNKILCNFPVTEPVPYSIEFDPSELQAAESLLGGVIKNWSKMKNMTPNSLRGSFLIRQGAVKEEEDKWNLKVERQTFDILLKSVPWSFSFIKFPWLEKFLTVEWKLM</sequence>
<evidence type="ECO:0000313" key="2">
    <source>
        <dbReference type="EMBL" id="CAA6829481.1"/>
    </source>
</evidence>
<accession>A0A6S6UG10</accession>
<dbReference type="Pfam" id="PF19268">
    <property type="entry name" value="CIS_TMP"/>
    <property type="match status" value="1"/>
</dbReference>
<proteinExistence type="predicted"/>